<gene>
    <name evidence="3" type="ORF">HER31_04275</name>
</gene>
<dbReference type="InterPro" id="IPR035439">
    <property type="entry name" value="UPF0145_dom_sf"/>
</dbReference>
<evidence type="ECO:0000256" key="1">
    <source>
        <dbReference type="ARBA" id="ARBA00010751"/>
    </source>
</evidence>
<dbReference type="SUPFAM" id="SSF117782">
    <property type="entry name" value="YbjQ-like"/>
    <property type="match status" value="1"/>
</dbReference>
<protein>
    <recommendedName>
        <fullName evidence="2">UPF0145 protein HER31_04275</fullName>
    </recommendedName>
</protein>
<dbReference type="PANTHER" id="PTHR34068">
    <property type="entry name" value="UPF0145 PROTEIN YBJQ"/>
    <property type="match status" value="1"/>
</dbReference>
<evidence type="ECO:0000313" key="4">
    <source>
        <dbReference type="Proteomes" id="UP000501602"/>
    </source>
</evidence>
<evidence type="ECO:0000313" key="3">
    <source>
        <dbReference type="EMBL" id="QIZ76176.1"/>
    </source>
</evidence>
<dbReference type="PANTHER" id="PTHR34068:SF2">
    <property type="entry name" value="UPF0145 PROTEIN SCO3412"/>
    <property type="match status" value="1"/>
</dbReference>
<dbReference type="EMBL" id="CP051180">
    <property type="protein sequence ID" value="QIZ76176.1"/>
    <property type="molecule type" value="Genomic_DNA"/>
</dbReference>
<dbReference type="Proteomes" id="UP000501602">
    <property type="component" value="Chromosome"/>
</dbReference>
<dbReference type="Pfam" id="PF01906">
    <property type="entry name" value="YbjQ_1"/>
    <property type="match status" value="1"/>
</dbReference>
<dbReference type="KEGG" id="fes:HER31_04275"/>
<dbReference type="HAMAP" id="MF_00338">
    <property type="entry name" value="UPF0145"/>
    <property type="match status" value="1"/>
</dbReference>
<proteinExistence type="inferred from homology"/>
<dbReference type="RefSeq" id="WP_168659436.1">
    <property type="nucleotide sequence ID" value="NZ_CP051180.1"/>
</dbReference>
<name>A0A6H1UD90_9GAMM</name>
<dbReference type="InterPro" id="IPR002765">
    <property type="entry name" value="UPF0145_YbjQ-like"/>
</dbReference>
<keyword evidence="4" id="KW-1185">Reference proteome</keyword>
<sequence>MQTLIGVLLLIGLGFVFGRYAEQRHFKRLRQEEARLQSILVFNTKEVPAQFQPCRVSLVGGNTVIAVDYFKSFVASLRNIVGGNVSSFESLIERARRESIVRMKQEAEQLGANAVFNMRIETSAIGQGDDKSQVSVEVYAYGTAVVSDEPVR</sequence>
<accession>A0A6H1UD90</accession>
<organism evidence="3 4">
    <name type="scientific">Ferrimonas lipolytica</name>
    <dbReference type="NCBI Taxonomy" id="2724191"/>
    <lineage>
        <taxon>Bacteria</taxon>
        <taxon>Pseudomonadati</taxon>
        <taxon>Pseudomonadota</taxon>
        <taxon>Gammaproteobacteria</taxon>
        <taxon>Alteromonadales</taxon>
        <taxon>Ferrimonadaceae</taxon>
        <taxon>Ferrimonas</taxon>
    </lineage>
</organism>
<evidence type="ECO:0000256" key="2">
    <source>
        <dbReference type="HAMAP-Rule" id="MF_00338"/>
    </source>
</evidence>
<reference evidence="3 4" key="1">
    <citation type="submission" date="2020-04" db="EMBL/GenBank/DDBJ databases">
        <title>Ferrimonas sp. S7 isolated from sea water.</title>
        <authorList>
            <person name="Bae S.S."/>
            <person name="Baek K."/>
        </authorList>
    </citation>
    <scope>NUCLEOTIDE SEQUENCE [LARGE SCALE GENOMIC DNA]</scope>
    <source>
        <strain evidence="3 4">S7</strain>
    </source>
</reference>
<dbReference type="Gene3D" id="3.30.110.70">
    <property type="entry name" value="Hypothetical protein apc22750. Chain B"/>
    <property type="match status" value="1"/>
</dbReference>
<dbReference type="AlphaFoldDB" id="A0A6H1UD90"/>
<comment type="similarity">
    <text evidence="1 2">Belongs to the UPF0145 family.</text>
</comment>